<dbReference type="NCBIfam" id="TIGR01686">
    <property type="entry name" value="FkbH"/>
    <property type="match status" value="1"/>
</dbReference>
<reference evidence="1" key="1">
    <citation type="submission" date="2023-04" db="EMBL/GenBank/DDBJ databases">
        <title>Sphingomonas sp. MAHUQ-71 isolated from rice field.</title>
        <authorList>
            <person name="Huq M.A."/>
        </authorList>
    </citation>
    <scope>NUCLEOTIDE SEQUENCE</scope>
    <source>
        <strain evidence="1">MAHUQ-71</strain>
    </source>
</reference>
<evidence type="ECO:0000313" key="2">
    <source>
        <dbReference type="Proteomes" id="UP001160625"/>
    </source>
</evidence>
<keyword evidence="2" id="KW-1185">Reference proteome</keyword>
<dbReference type="Proteomes" id="UP001160625">
    <property type="component" value="Unassembled WGS sequence"/>
</dbReference>
<dbReference type="SUPFAM" id="SSF56784">
    <property type="entry name" value="HAD-like"/>
    <property type="match status" value="1"/>
</dbReference>
<name>A0ABT6N362_9SPHN</name>
<comment type="caution">
    <text evidence="1">The sequence shown here is derived from an EMBL/GenBank/DDBJ whole genome shotgun (WGS) entry which is preliminary data.</text>
</comment>
<protein>
    <submittedName>
        <fullName evidence="1">HAD-IIIC family phosphatase</fullName>
    </submittedName>
</protein>
<proteinExistence type="predicted"/>
<dbReference type="InterPro" id="IPR010037">
    <property type="entry name" value="FkbH_domain"/>
</dbReference>
<dbReference type="EMBL" id="JARYGZ010000001">
    <property type="protein sequence ID" value="MDH7639198.1"/>
    <property type="molecule type" value="Genomic_DNA"/>
</dbReference>
<sequence length="632" mass="69196">MLSWLPEHRDAGACLRQAQAAGDGPTMLATARMLAGHRRDAQFTNRIDRLARAALAATPTPALAEARVAILSSHTIDHLVPAVRVAGLHRGMVIEVHAGDYGQFRSPMIMGCPWIERFAPHMILFAIDLPALLEPIPLSAGRDAVETSLAHIMEELRQLWSLARERFGAQPVQQTFLPQASPLLGSNEALLPASPWSCCARLNDLLRQASQQGEVLLLDVANQLPGIGEGRLYDEVRWYQAKQLVNPLVAPAYGELVARLAAAVIGRSRKSLVLDLDNTLWGGVVGDDGVENLRLGQGSAEGEAYIAFQRYVARLAERGIIIAVCSKNDHATARSVFDRHPDMQIAFDDIACFVANWADKASNLRHIARTLNIGLDSMVFVDDNPAEREIIRRELPEVAVPELPEDPAGYMQCIADGGYFESLGLTSEDLARSGDYTANNQRAAVRASTTDMDGYLQSLDMTLTAGPISSFDRSRAAQLINKSNQFNLTTRRRTADELHPLLEDARNVILAFRLRDRFGDNGLISVIVARPDAAWSGGELLIDTWLMSCRVLGRGVELAALCALRSAAVQAGATALIGEYRPSGRNGMVEAHYEKLGFERIAADTPGEETFWRMSLQDGQVARHHLKLELTI</sequence>
<dbReference type="NCBIfam" id="TIGR01681">
    <property type="entry name" value="HAD-SF-IIIC"/>
    <property type="match status" value="1"/>
</dbReference>
<evidence type="ECO:0000313" key="1">
    <source>
        <dbReference type="EMBL" id="MDH7639198.1"/>
    </source>
</evidence>
<dbReference type="RefSeq" id="WP_281044458.1">
    <property type="nucleotide sequence ID" value="NZ_JARYGZ010000001.1"/>
</dbReference>
<dbReference type="InterPro" id="IPR036412">
    <property type="entry name" value="HAD-like_sf"/>
</dbReference>
<dbReference type="Gene3D" id="3.40.50.1110">
    <property type="entry name" value="SGNH hydrolase"/>
    <property type="match status" value="1"/>
</dbReference>
<dbReference type="Gene3D" id="3.40.50.1000">
    <property type="entry name" value="HAD superfamily/HAD-like"/>
    <property type="match status" value="1"/>
</dbReference>
<dbReference type="InterPro" id="IPR010033">
    <property type="entry name" value="HAD_SF_ppase_IIIC"/>
</dbReference>
<gene>
    <name evidence="1" type="ORF">QGN17_10690</name>
</gene>
<organism evidence="1 2">
    <name type="scientific">Sphingomonas oryzagri</name>
    <dbReference type="NCBI Taxonomy" id="3042314"/>
    <lineage>
        <taxon>Bacteria</taxon>
        <taxon>Pseudomonadati</taxon>
        <taxon>Pseudomonadota</taxon>
        <taxon>Alphaproteobacteria</taxon>
        <taxon>Sphingomonadales</taxon>
        <taxon>Sphingomonadaceae</taxon>
        <taxon>Sphingomonas</taxon>
    </lineage>
</organism>
<dbReference type="InterPro" id="IPR023214">
    <property type="entry name" value="HAD_sf"/>
</dbReference>
<accession>A0ABT6N362</accession>
<dbReference type="InterPro" id="IPR036514">
    <property type="entry name" value="SGNH_hydro_sf"/>
</dbReference>